<comment type="caution">
    <text evidence="1">The sequence shown here is derived from an EMBL/GenBank/DDBJ whole genome shotgun (WGS) entry which is preliminary data.</text>
</comment>
<name>A0AAV0BKH0_PHAPC</name>
<dbReference type="Proteomes" id="UP001153365">
    <property type="component" value="Unassembled WGS sequence"/>
</dbReference>
<keyword evidence="2" id="KW-1185">Reference proteome</keyword>
<evidence type="ECO:0000313" key="1">
    <source>
        <dbReference type="EMBL" id="CAH7686949.1"/>
    </source>
</evidence>
<gene>
    <name evidence="1" type="ORF">PPACK8108_LOCUS21661</name>
</gene>
<dbReference type="SUPFAM" id="SSF52266">
    <property type="entry name" value="SGNH hydrolase"/>
    <property type="match status" value="1"/>
</dbReference>
<dbReference type="Gene3D" id="3.40.50.1110">
    <property type="entry name" value="SGNH hydrolase"/>
    <property type="match status" value="1"/>
</dbReference>
<proteinExistence type="predicted"/>
<reference evidence="1" key="1">
    <citation type="submission" date="2022-06" db="EMBL/GenBank/DDBJ databases">
        <authorList>
            <consortium name="SYNGENTA / RWTH Aachen University"/>
        </authorList>
    </citation>
    <scope>NUCLEOTIDE SEQUENCE</scope>
</reference>
<feature type="non-terminal residue" evidence="1">
    <location>
        <position position="1"/>
    </location>
</feature>
<evidence type="ECO:0000313" key="2">
    <source>
        <dbReference type="Proteomes" id="UP001153365"/>
    </source>
</evidence>
<organism evidence="1 2">
    <name type="scientific">Phakopsora pachyrhizi</name>
    <name type="common">Asian soybean rust disease fungus</name>
    <dbReference type="NCBI Taxonomy" id="170000"/>
    <lineage>
        <taxon>Eukaryota</taxon>
        <taxon>Fungi</taxon>
        <taxon>Dikarya</taxon>
        <taxon>Basidiomycota</taxon>
        <taxon>Pucciniomycotina</taxon>
        <taxon>Pucciniomycetes</taxon>
        <taxon>Pucciniales</taxon>
        <taxon>Phakopsoraceae</taxon>
        <taxon>Phakopsora</taxon>
    </lineage>
</organism>
<protein>
    <submittedName>
        <fullName evidence="1">Uncharacterized protein</fullName>
    </submittedName>
</protein>
<sequence length="318" mass="36180">IDPYQALGDLSNKIMWPIQLVNRLEGSPKLHDYAYNGAHANNGLTNFTDKVPDTRDQTKEFLNDLESGKVQLGRSESLIFWWIGINSLDAIWVETCGPQPDHRAGASDRNDALFLEAIRRTDRQINEVRDQVLGLSSTLSEKGKGELASIVVTTPHVSSAPMQKGYVNDWSKGNQKLAKDYLNLLDIIIEHYNDGLKRVFKELELDVGRRNLNYGIKDIEGRCLDGSNVCKDPDQFFYWDYIHLSPKLQILIAEEIINVQELSSQAKLNLLTNTEDESGQSSDQRKLISNQERPYSAFRDYQYPQDFGIEPHLVKQVP</sequence>
<dbReference type="AlphaFoldDB" id="A0AAV0BKH0"/>
<dbReference type="EMBL" id="CALTRL010005823">
    <property type="protein sequence ID" value="CAH7686949.1"/>
    <property type="molecule type" value="Genomic_DNA"/>
</dbReference>
<dbReference type="InterPro" id="IPR036514">
    <property type="entry name" value="SGNH_hydro_sf"/>
</dbReference>
<accession>A0AAV0BKH0</accession>